<dbReference type="SUPFAM" id="SSF81301">
    <property type="entry name" value="Nucleotidyltransferase"/>
    <property type="match status" value="1"/>
</dbReference>
<evidence type="ECO:0000313" key="1">
    <source>
        <dbReference type="EMBL" id="BCK56568.1"/>
    </source>
</evidence>
<dbReference type="InterPro" id="IPR043519">
    <property type="entry name" value="NT_sf"/>
</dbReference>
<evidence type="ECO:0000313" key="2">
    <source>
        <dbReference type="Proteomes" id="UP000516173"/>
    </source>
</evidence>
<reference evidence="1 2" key="1">
    <citation type="submission" date="2020-08" db="EMBL/GenBank/DDBJ databases">
        <title>Genome Sequencing of Nocardia wallacei strain FMUON74 and assembly.</title>
        <authorList>
            <person name="Toyokawa M."/>
            <person name="Uesaka K."/>
        </authorList>
    </citation>
    <scope>NUCLEOTIDE SEQUENCE [LARGE SCALE GENOMIC DNA]</scope>
    <source>
        <strain evidence="1 2">FMUON74</strain>
    </source>
</reference>
<dbReference type="GO" id="GO:0016740">
    <property type="term" value="F:transferase activity"/>
    <property type="evidence" value="ECO:0007669"/>
    <property type="project" value="UniProtKB-KW"/>
</dbReference>
<dbReference type="AlphaFoldDB" id="A0A7G1KN09"/>
<dbReference type="GeneID" id="80348813"/>
<organism evidence="1 2">
    <name type="scientific">Nocardia wallacei</name>
    <dbReference type="NCBI Taxonomy" id="480035"/>
    <lineage>
        <taxon>Bacteria</taxon>
        <taxon>Bacillati</taxon>
        <taxon>Actinomycetota</taxon>
        <taxon>Actinomycetes</taxon>
        <taxon>Mycobacteriales</taxon>
        <taxon>Nocardiaceae</taxon>
        <taxon>Nocardia</taxon>
    </lineage>
</organism>
<sequence>MAYPLAESPSLPAELRPYLAELVRRTHEVCGGRLVSVFAVGSVALDDYRHGRSDVDVTVIAEPALPARAVPELAAALSALDCPAAGLELVLYDSDFASRPSGAAGFRLNLNCGPLLPYRADFDSSGAPAFWFVIDRAIACQSGRLLYGRPVPEVLAAPTRSTQLAAVRDSVRAHAQDEGHLADNQVLNGCRAVVFCRTGRWVAKSTAAQQIAESDAAVRPLVEEALRSFGRPRTAALSLPHAEVRQFLSWVREHVEDTP</sequence>
<proteinExistence type="predicted"/>
<name>A0A7G1KN09_9NOCA</name>
<dbReference type="Proteomes" id="UP000516173">
    <property type="component" value="Chromosome"/>
</dbReference>
<dbReference type="KEGG" id="nwl:NWFMUON74_43400"/>
<dbReference type="RefSeq" id="WP_187683619.1">
    <property type="nucleotide sequence ID" value="NZ_AP023396.1"/>
</dbReference>
<protein>
    <submittedName>
        <fullName evidence="1">Uncharacterized protein</fullName>
    </submittedName>
</protein>
<accession>A0A7G1KN09</accession>
<keyword evidence="2" id="KW-1185">Reference proteome</keyword>
<gene>
    <name evidence="1" type="ORF">NWFMUON74_43400</name>
</gene>
<dbReference type="EMBL" id="AP023396">
    <property type="protein sequence ID" value="BCK56568.1"/>
    <property type="molecule type" value="Genomic_DNA"/>
</dbReference>